<dbReference type="SUPFAM" id="SSF55073">
    <property type="entry name" value="Nucleotide cyclase"/>
    <property type="match status" value="1"/>
</dbReference>
<dbReference type="PANTHER" id="PTHR44757">
    <property type="entry name" value="DIGUANYLATE CYCLASE DGCP"/>
    <property type="match status" value="1"/>
</dbReference>
<evidence type="ECO:0000259" key="2">
    <source>
        <dbReference type="PROSITE" id="PS50883"/>
    </source>
</evidence>
<dbReference type="Gene3D" id="3.20.20.450">
    <property type="entry name" value="EAL domain"/>
    <property type="match status" value="1"/>
</dbReference>
<reference evidence="5" key="1">
    <citation type="journal article" date="2019" name="Int. J. Syst. Evol. Microbiol.">
        <title>The Global Catalogue of Microorganisms (GCM) 10K type strain sequencing project: providing services to taxonomists for standard genome sequencing and annotation.</title>
        <authorList>
            <consortium name="The Broad Institute Genomics Platform"/>
            <consortium name="The Broad Institute Genome Sequencing Center for Infectious Disease"/>
            <person name="Wu L."/>
            <person name="Ma J."/>
        </authorList>
    </citation>
    <scope>NUCLEOTIDE SEQUENCE [LARGE SCALE GENOMIC DNA]</scope>
    <source>
        <strain evidence="5">CECT 8570</strain>
    </source>
</reference>
<comment type="caution">
    <text evidence="4">The sequence shown here is derived from an EMBL/GenBank/DDBJ whole genome shotgun (WGS) entry which is preliminary data.</text>
</comment>
<dbReference type="Pfam" id="PF08448">
    <property type="entry name" value="PAS_4"/>
    <property type="match status" value="2"/>
</dbReference>
<dbReference type="Gene3D" id="3.30.450.20">
    <property type="entry name" value="PAS domain"/>
    <property type="match status" value="5"/>
</dbReference>
<dbReference type="EMBL" id="JBHSCX010000013">
    <property type="protein sequence ID" value="MFC4362873.1"/>
    <property type="molecule type" value="Genomic_DNA"/>
</dbReference>
<dbReference type="SMART" id="SM00267">
    <property type="entry name" value="GGDEF"/>
    <property type="match status" value="1"/>
</dbReference>
<dbReference type="PROSITE" id="PS50113">
    <property type="entry name" value="PAC"/>
    <property type="match status" value="1"/>
</dbReference>
<dbReference type="InterPro" id="IPR001633">
    <property type="entry name" value="EAL_dom"/>
</dbReference>
<dbReference type="SUPFAM" id="SSF55785">
    <property type="entry name" value="PYP-like sensor domain (PAS domain)"/>
    <property type="match status" value="4"/>
</dbReference>
<proteinExistence type="predicted"/>
<dbReference type="InterPro" id="IPR043128">
    <property type="entry name" value="Rev_trsase/Diguanyl_cyclase"/>
</dbReference>
<name>A0ABV8V559_9GAMM</name>
<evidence type="ECO:0000313" key="5">
    <source>
        <dbReference type="Proteomes" id="UP001595840"/>
    </source>
</evidence>
<dbReference type="RefSeq" id="WP_290264822.1">
    <property type="nucleotide sequence ID" value="NZ_JAUFQG010000006.1"/>
</dbReference>
<evidence type="ECO:0000313" key="4">
    <source>
        <dbReference type="EMBL" id="MFC4362873.1"/>
    </source>
</evidence>
<gene>
    <name evidence="4" type="ORF">ACFOX3_11220</name>
</gene>
<dbReference type="SUPFAM" id="SSF141868">
    <property type="entry name" value="EAL domain-like"/>
    <property type="match status" value="1"/>
</dbReference>
<keyword evidence="5" id="KW-1185">Reference proteome</keyword>
<dbReference type="InterPro" id="IPR035919">
    <property type="entry name" value="EAL_sf"/>
</dbReference>
<dbReference type="SMART" id="SM00091">
    <property type="entry name" value="PAS"/>
    <property type="match status" value="3"/>
</dbReference>
<dbReference type="InterPro" id="IPR000014">
    <property type="entry name" value="PAS"/>
</dbReference>
<dbReference type="CDD" id="cd01949">
    <property type="entry name" value="GGDEF"/>
    <property type="match status" value="1"/>
</dbReference>
<sequence length="1117" mass="126088">MIGSQTNLLLPMEWPAIDTDVSVGLFWKALNLTDVALWRWDMKAGRLYLSSQFYAFSQLDPACPVDSFDQLLGLLSSAQQEKLLRTVGRAVKHRRVRFGCDIQLNNGVWIYFLGGCEHNAREVVGFVTNSVVNRSTTESLETNRQLFDGLFDSSQVATALLTAEGAMLRANAACEHLFQLTPGSLLTRYNGSNLLADSIFSEAPLTHHEMMASFNDGKALTLNLACNLGHLLGVQPSEAQVLQLRARMSPMLDEQKRLRFILVQYEDRSAELQARNALARNTNLMSGVLSHRGAPPIAVKDVKGTYLLANDRYQNLFFTKPVNIIGLRDEHLLEASTVSLLHRREQEAINREDTITEEQSLPLMAEQAKDYVWSCFPVRDENSNIFAVGHIFTDISHIHQQQQVINKQRKELRLLLDNVQDMILYLDRWGRVKNSNASADAFFHGKSLNGLTLVEVFVDCPQIPQLQREIMQVVRTNYSEVGITESLWFGDRQYWFEVDKVPTSSDSGQVDGVMLVLHDVTKQKIIEQELLDSEGRYRAFISNCMDGIWCCRLEPPIDVSLPVEQQVDQLGERALFSECNQVMADFRDCASPESMLGVPMFDRGIEAHREGMRRFIAAGYRLLDIPTFRDKNNGERLEFTVSTLGIVDNGFLCHVWGITRDVTERHRYLAKMEYQANHDALTGLPNRNFLYKKIKKVLSAKSLDQLVALLIIDLNRFKDLNDTLGHQTGDKLLKQIGPRLLDELSYIDSTVARLGGDEFAVFLPSIRNAQQAVVVAHRVLDAIREPYNLDGFHSEIGAAIGISIRSEKANDVSTLMRYADVAMYNAKAQYSGISVYSSDIDPHSPKRFSLMSELRRAIREDELFLHFQPKIELSTQRLHGFEALLRWDHPTLGFVSPAEFIPMAEATDIIHPLTEWVLKQSIEQCRLWHDRNFFVSVAINLSTRNLMDEKLPRKIASLLADAGLPPTALELEITESAIMSDPTRALLILQQLSEMGIKLSIDDFGTGYSSLAYLKKLPVQALKIDYSFVLNMLQDKQDEIIVRSTINLAHNLGLHVVAEGVENQETLSCLEAMGCNQAQGYFLGRPMPEASIAEWYASTDWLIDQEGDEIPPSLSKD</sequence>
<dbReference type="PANTHER" id="PTHR44757:SF2">
    <property type="entry name" value="BIOFILM ARCHITECTURE MAINTENANCE PROTEIN MBAA"/>
    <property type="match status" value="1"/>
</dbReference>
<dbReference type="InterPro" id="IPR000160">
    <property type="entry name" value="GGDEF_dom"/>
</dbReference>
<dbReference type="InterPro" id="IPR029787">
    <property type="entry name" value="Nucleotide_cyclase"/>
</dbReference>
<dbReference type="SMART" id="SM00052">
    <property type="entry name" value="EAL"/>
    <property type="match status" value="1"/>
</dbReference>
<feature type="domain" description="GGDEF" evidence="3">
    <location>
        <begin position="705"/>
        <end position="840"/>
    </location>
</feature>
<organism evidence="4 5">
    <name type="scientific">Simiduia curdlanivorans</name>
    <dbReference type="NCBI Taxonomy" id="1492769"/>
    <lineage>
        <taxon>Bacteria</taxon>
        <taxon>Pseudomonadati</taxon>
        <taxon>Pseudomonadota</taxon>
        <taxon>Gammaproteobacteria</taxon>
        <taxon>Cellvibrionales</taxon>
        <taxon>Cellvibrionaceae</taxon>
        <taxon>Simiduia</taxon>
    </lineage>
</organism>
<dbReference type="CDD" id="cd01948">
    <property type="entry name" value="EAL"/>
    <property type="match status" value="1"/>
</dbReference>
<dbReference type="NCBIfam" id="TIGR00254">
    <property type="entry name" value="GGDEF"/>
    <property type="match status" value="1"/>
</dbReference>
<accession>A0ABV8V559</accession>
<dbReference type="Gene3D" id="3.30.70.270">
    <property type="match status" value="1"/>
</dbReference>
<dbReference type="InterPro" id="IPR000700">
    <property type="entry name" value="PAS-assoc_C"/>
</dbReference>
<dbReference type="Pfam" id="PF00990">
    <property type="entry name" value="GGDEF"/>
    <property type="match status" value="1"/>
</dbReference>
<dbReference type="PROSITE" id="PS50887">
    <property type="entry name" value="GGDEF"/>
    <property type="match status" value="1"/>
</dbReference>
<protein>
    <submittedName>
        <fullName evidence="4">EAL domain-containing protein</fullName>
    </submittedName>
</protein>
<dbReference type="InterPro" id="IPR035965">
    <property type="entry name" value="PAS-like_dom_sf"/>
</dbReference>
<feature type="domain" description="PAC" evidence="1">
    <location>
        <begin position="477"/>
        <end position="532"/>
    </location>
</feature>
<evidence type="ECO:0000259" key="1">
    <source>
        <dbReference type="PROSITE" id="PS50113"/>
    </source>
</evidence>
<feature type="domain" description="EAL" evidence="2">
    <location>
        <begin position="847"/>
        <end position="1100"/>
    </location>
</feature>
<dbReference type="Pfam" id="PF00563">
    <property type="entry name" value="EAL"/>
    <property type="match status" value="1"/>
</dbReference>
<evidence type="ECO:0000259" key="3">
    <source>
        <dbReference type="PROSITE" id="PS50887"/>
    </source>
</evidence>
<dbReference type="InterPro" id="IPR052155">
    <property type="entry name" value="Biofilm_reg_signaling"/>
</dbReference>
<dbReference type="PROSITE" id="PS50883">
    <property type="entry name" value="EAL"/>
    <property type="match status" value="1"/>
</dbReference>
<dbReference type="Proteomes" id="UP001595840">
    <property type="component" value="Unassembled WGS sequence"/>
</dbReference>
<dbReference type="NCBIfam" id="TIGR00229">
    <property type="entry name" value="sensory_box"/>
    <property type="match status" value="1"/>
</dbReference>
<dbReference type="InterPro" id="IPR013656">
    <property type="entry name" value="PAS_4"/>
</dbReference>